<dbReference type="EnsemblMetazoa" id="SSS_2544s_mrna">
    <property type="protein sequence ID" value="KAF7488082.1"/>
    <property type="gene ID" value="SSS_2544"/>
</dbReference>
<evidence type="ECO:0000313" key="6">
    <source>
        <dbReference type="EMBL" id="KAF7488082.1"/>
    </source>
</evidence>
<evidence type="ECO:0000313" key="7">
    <source>
        <dbReference type="EnsemblMetazoa" id="KAF7488082.1"/>
    </source>
</evidence>
<dbReference type="GO" id="GO:0005739">
    <property type="term" value="C:mitochondrion"/>
    <property type="evidence" value="ECO:0007669"/>
    <property type="project" value="UniProtKB-SubCell"/>
</dbReference>
<protein>
    <submittedName>
        <fullName evidence="6">39S ribosomal protein L18, mitochondrial</fullName>
    </submittedName>
</protein>
<reference evidence="6" key="2">
    <citation type="submission" date="2020-01" db="EMBL/GenBank/DDBJ databases">
        <authorList>
            <person name="Korhonen P.K.K."/>
            <person name="Guangxu M.G."/>
            <person name="Wang T.W."/>
            <person name="Stroehlein A.J.S."/>
            <person name="Young N.D."/>
            <person name="Ang C.-S.A."/>
            <person name="Fernando D.W.F."/>
            <person name="Lu H.L."/>
            <person name="Taylor S.T."/>
            <person name="Ehtesham M.E.M."/>
            <person name="Najaraj S.H.N."/>
            <person name="Harsha G.H.G."/>
            <person name="Madugundu A.M."/>
            <person name="Renuse S.R."/>
            <person name="Holt D.H."/>
            <person name="Pandey A.P."/>
            <person name="Papenfuss A.P."/>
            <person name="Gasser R.B.G."/>
            <person name="Fischer K.F."/>
        </authorList>
    </citation>
    <scope>NUCLEOTIDE SEQUENCE</scope>
    <source>
        <strain evidence="6">SSS_KF_BRIS2020</strain>
    </source>
</reference>
<dbReference type="GO" id="GO:0006412">
    <property type="term" value="P:translation"/>
    <property type="evidence" value="ECO:0007669"/>
    <property type="project" value="InterPro"/>
</dbReference>
<dbReference type="AlphaFoldDB" id="A0A834V8D4"/>
<dbReference type="EMBL" id="WVUK01000066">
    <property type="protein sequence ID" value="KAF7488082.1"/>
    <property type="molecule type" value="Genomic_DNA"/>
</dbReference>
<dbReference type="OMA" id="LSICFAD"/>
<evidence type="ECO:0000256" key="4">
    <source>
        <dbReference type="ARBA" id="ARBA00023128"/>
    </source>
</evidence>
<keyword evidence="3 6" id="KW-0689">Ribosomal protein</keyword>
<keyword evidence="5" id="KW-0687">Ribonucleoprotein</keyword>
<sequence length="205" mass="23661">MMLKTFSSNSCQCLARFRSLITSIIIERKSLSHVSNKRITRITSDLQIDESELNTEGNERYLNVRLQNRNPRNLEQMLLEPKMMGYDLDKKSPHYWNKIVFEKKSRYICGQIVHYSGRVLVSASSNEPAIVALLGRKQFDQKAARILGQILAMRALESGIHSVFFDPKEYTSSQSKFHTFIEAVKENGLNLNEQTFIFKRALNDP</sequence>
<gene>
    <name evidence="6" type="ORF">SSS_2544</name>
</gene>
<dbReference type="Pfam" id="PF00861">
    <property type="entry name" value="Ribosomal_L18p"/>
    <property type="match status" value="1"/>
</dbReference>
<dbReference type="GO" id="GO:0005840">
    <property type="term" value="C:ribosome"/>
    <property type="evidence" value="ECO:0007669"/>
    <property type="project" value="UniProtKB-KW"/>
</dbReference>
<proteinExistence type="inferred from homology"/>
<evidence type="ECO:0000256" key="2">
    <source>
        <dbReference type="ARBA" id="ARBA00007116"/>
    </source>
</evidence>
<evidence type="ECO:0000256" key="3">
    <source>
        <dbReference type="ARBA" id="ARBA00022980"/>
    </source>
</evidence>
<dbReference type="CDD" id="cd00432">
    <property type="entry name" value="Ribosomal_L18_L5e"/>
    <property type="match status" value="1"/>
</dbReference>
<keyword evidence="4" id="KW-0496">Mitochondrion</keyword>
<keyword evidence="8" id="KW-1185">Reference proteome</keyword>
<dbReference type="Gene3D" id="3.30.420.80">
    <property type="entry name" value="Ribosomal protein S11"/>
    <property type="match status" value="1"/>
</dbReference>
<dbReference type="GO" id="GO:0008097">
    <property type="term" value="F:5S rRNA binding"/>
    <property type="evidence" value="ECO:0007669"/>
    <property type="project" value="TreeGrafter"/>
</dbReference>
<evidence type="ECO:0000256" key="5">
    <source>
        <dbReference type="ARBA" id="ARBA00023274"/>
    </source>
</evidence>
<comment type="similarity">
    <text evidence="2">Belongs to the universal ribosomal protein uL18 family.</text>
</comment>
<evidence type="ECO:0000313" key="8">
    <source>
        <dbReference type="Proteomes" id="UP000070412"/>
    </source>
</evidence>
<accession>A0A834V8D4</accession>
<reference evidence="7" key="3">
    <citation type="submission" date="2022-06" db="UniProtKB">
        <authorList>
            <consortium name="EnsemblMetazoa"/>
        </authorList>
    </citation>
    <scope>IDENTIFICATION</scope>
</reference>
<evidence type="ECO:0000256" key="1">
    <source>
        <dbReference type="ARBA" id="ARBA00004173"/>
    </source>
</evidence>
<dbReference type="InterPro" id="IPR036967">
    <property type="entry name" value="Ribosomal_uS11_sf"/>
</dbReference>
<dbReference type="InterPro" id="IPR005484">
    <property type="entry name" value="Ribosomal_uL18_bac/plant/anim"/>
</dbReference>
<comment type="subcellular location">
    <subcellularLocation>
        <location evidence="1">Mitochondrion</location>
    </subcellularLocation>
</comment>
<dbReference type="OrthoDB" id="1932324at2759"/>
<dbReference type="PANTHER" id="PTHR12899">
    <property type="entry name" value="39S RIBOSOMAL PROTEIN L18, MITOCHONDRIAL"/>
    <property type="match status" value="1"/>
</dbReference>
<dbReference type="GO" id="GO:0003735">
    <property type="term" value="F:structural constituent of ribosome"/>
    <property type="evidence" value="ECO:0007669"/>
    <property type="project" value="InterPro"/>
</dbReference>
<dbReference type="SUPFAM" id="SSF53137">
    <property type="entry name" value="Translational machinery components"/>
    <property type="match status" value="1"/>
</dbReference>
<dbReference type="Proteomes" id="UP000070412">
    <property type="component" value="Unassembled WGS sequence"/>
</dbReference>
<dbReference type="GO" id="GO:1990904">
    <property type="term" value="C:ribonucleoprotein complex"/>
    <property type="evidence" value="ECO:0007669"/>
    <property type="project" value="UniProtKB-KW"/>
</dbReference>
<dbReference type="PANTHER" id="PTHR12899:SF3">
    <property type="entry name" value="LARGE RIBOSOMAL SUBUNIT PROTEIN UL18M"/>
    <property type="match status" value="1"/>
</dbReference>
<dbReference type="InterPro" id="IPR057268">
    <property type="entry name" value="Ribosomal_L18"/>
</dbReference>
<reference evidence="8" key="1">
    <citation type="journal article" date="2020" name="PLoS Negl. Trop. Dis.">
        <title>High-quality nuclear genome for Sarcoptes scabiei-A critical resource for a neglected parasite.</title>
        <authorList>
            <person name="Korhonen P.K."/>
            <person name="Gasser R.B."/>
            <person name="Ma G."/>
            <person name="Wang T."/>
            <person name="Stroehlein A.J."/>
            <person name="Young N.D."/>
            <person name="Ang C.S."/>
            <person name="Fernando D.D."/>
            <person name="Lu H.C."/>
            <person name="Taylor S."/>
            <person name="Reynolds S.L."/>
            <person name="Mofiz E."/>
            <person name="Najaraj S.H."/>
            <person name="Gowda H."/>
            <person name="Madugundu A."/>
            <person name="Renuse S."/>
            <person name="Holt D."/>
            <person name="Pandey A."/>
            <person name="Papenfuss A.T."/>
            <person name="Fischer K."/>
        </authorList>
    </citation>
    <scope>NUCLEOTIDE SEQUENCE [LARGE SCALE GENOMIC DNA]</scope>
</reference>
<name>A0A834V8D4_SARSC</name>
<organism evidence="6">
    <name type="scientific">Sarcoptes scabiei</name>
    <name type="common">Itch mite</name>
    <name type="synonym">Acarus scabiei</name>
    <dbReference type="NCBI Taxonomy" id="52283"/>
    <lineage>
        <taxon>Eukaryota</taxon>
        <taxon>Metazoa</taxon>
        <taxon>Ecdysozoa</taxon>
        <taxon>Arthropoda</taxon>
        <taxon>Chelicerata</taxon>
        <taxon>Arachnida</taxon>
        <taxon>Acari</taxon>
        <taxon>Acariformes</taxon>
        <taxon>Sarcoptiformes</taxon>
        <taxon>Astigmata</taxon>
        <taxon>Psoroptidia</taxon>
        <taxon>Sarcoptoidea</taxon>
        <taxon>Sarcoptidae</taxon>
        <taxon>Sarcoptinae</taxon>
        <taxon>Sarcoptes</taxon>
    </lineage>
</organism>